<dbReference type="RefSeq" id="WP_210855256.1">
    <property type="nucleotide sequence ID" value="NZ_JAGQDD010000013.1"/>
</dbReference>
<keyword evidence="3" id="KW-1185">Reference proteome</keyword>
<name>A0A940YBB3_9BURK</name>
<evidence type="ECO:0000313" key="3">
    <source>
        <dbReference type="Proteomes" id="UP000676246"/>
    </source>
</evidence>
<dbReference type="InterPro" id="IPR032598">
    <property type="entry name" value="RsaM-like"/>
</dbReference>
<feature type="region of interest" description="Disordered" evidence="1">
    <location>
        <begin position="120"/>
        <end position="149"/>
    </location>
</feature>
<dbReference type="EMBL" id="JAGQDD010000013">
    <property type="protein sequence ID" value="MBQ0932031.1"/>
    <property type="molecule type" value="Genomic_DNA"/>
</dbReference>
<protein>
    <submittedName>
        <fullName evidence="2">DUF4902 domain-containing protein</fullName>
    </submittedName>
</protein>
<gene>
    <name evidence="2" type="ORF">KAK03_16245</name>
</gene>
<dbReference type="Proteomes" id="UP000676246">
    <property type="component" value="Unassembled WGS sequence"/>
</dbReference>
<evidence type="ECO:0000313" key="2">
    <source>
        <dbReference type="EMBL" id="MBQ0932031.1"/>
    </source>
</evidence>
<evidence type="ECO:0000256" key="1">
    <source>
        <dbReference type="SAM" id="MobiDB-lite"/>
    </source>
</evidence>
<proteinExistence type="predicted"/>
<comment type="caution">
    <text evidence="2">The sequence shown here is derived from an EMBL/GenBank/DDBJ whole genome shotgun (WGS) entry which is preliminary data.</text>
</comment>
<reference evidence="2 3" key="1">
    <citation type="submission" date="2021-04" db="EMBL/GenBank/DDBJ databases">
        <title>The genome sequence of Ideonella sp. 3Y2.</title>
        <authorList>
            <person name="Liu Y."/>
        </authorList>
    </citation>
    <scope>NUCLEOTIDE SEQUENCE [LARGE SCALE GENOMIC DNA]</scope>
    <source>
        <strain evidence="2 3">3Y2</strain>
    </source>
</reference>
<organism evidence="2 3">
    <name type="scientific">Ideonella alba</name>
    <dbReference type="NCBI Taxonomy" id="2824118"/>
    <lineage>
        <taxon>Bacteria</taxon>
        <taxon>Pseudomonadati</taxon>
        <taxon>Pseudomonadota</taxon>
        <taxon>Betaproteobacteria</taxon>
        <taxon>Burkholderiales</taxon>
        <taxon>Sphaerotilaceae</taxon>
        <taxon>Ideonella</taxon>
    </lineage>
</organism>
<dbReference type="AlphaFoldDB" id="A0A940YBB3"/>
<dbReference type="Gene3D" id="3.10.450.610">
    <property type="match status" value="1"/>
</dbReference>
<dbReference type="Pfam" id="PF16245">
    <property type="entry name" value="DUF4902"/>
    <property type="match status" value="1"/>
</dbReference>
<sequence length="149" mass="16898">MYRWSTLALPQVEWPTCHVPPTRFRHLHTTVDEPELPRAREVGYTTWQSIEAGPMVRLGWDWALIDDGIVVLADPLGINSNLCFLQEHEPIHASRAAAHLNAIVHALPWQATILKALRRLRADGTQAPPSRARRRREDGLERTPPPSGR</sequence>
<accession>A0A940YBB3</accession>